<evidence type="ECO:0000256" key="5">
    <source>
        <dbReference type="ARBA" id="ARBA00022448"/>
    </source>
</evidence>
<dbReference type="GO" id="GO:0015031">
    <property type="term" value="P:protein transport"/>
    <property type="evidence" value="ECO:0007669"/>
    <property type="project" value="UniProtKB-KW"/>
</dbReference>
<comment type="subcellular location">
    <subcellularLocation>
        <location evidence="2">Cell inner membrane</location>
        <topology evidence="2">Single-pass type II membrane protein</topology>
    </subcellularLocation>
    <subcellularLocation>
        <location evidence="12">Cell membrane</location>
        <topology evidence="12">Single-pass type II membrane protein</topology>
    </subcellularLocation>
</comment>
<evidence type="ECO:0000313" key="15">
    <source>
        <dbReference type="Proteomes" id="UP000077857"/>
    </source>
</evidence>
<comment type="similarity">
    <text evidence="3 12">Belongs to the ExbD/TolR family.</text>
</comment>
<evidence type="ECO:0000256" key="12">
    <source>
        <dbReference type="RuleBase" id="RU003879"/>
    </source>
</evidence>
<evidence type="ECO:0000256" key="7">
    <source>
        <dbReference type="ARBA" id="ARBA00022519"/>
    </source>
</evidence>
<accession>A0A177NNS0</accession>
<evidence type="ECO:0000256" key="10">
    <source>
        <dbReference type="ARBA" id="ARBA00022989"/>
    </source>
</evidence>
<dbReference type="Gene3D" id="3.30.420.270">
    <property type="match status" value="1"/>
</dbReference>
<sequence length="137" mass="14520">MAFNTKEDGGDDVMGEINVTPLVDVMLVLLVVFIVTAPLLTNAVHVNLPKTAETAPPEEKAATYLSVDAQGKVFIDKQEFAVDAVETELKNRKAADPELALNLNADDGVQYGIVAKVMAAIERAGVTKLAVLTAPSN</sequence>
<keyword evidence="9 12" id="KW-0653">Protein transport</keyword>
<comment type="caution">
    <text evidence="14">The sequence shown here is derived from an EMBL/GenBank/DDBJ whole genome shotgun (WGS) entry which is preliminary data.</text>
</comment>
<evidence type="ECO:0000256" key="3">
    <source>
        <dbReference type="ARBA" id="ARBA00005811"/>
    </source>
</evidence>
<dbReference type="GO" id="GO:0022857">
    <property type="term" value="F:transmembrane transporter activity"/>
    <property type="evidence" value="ECO:0007669"/>
    <property type="project" value="InterPro"/>
</dbReference>
<dbReference type="InterPro" id="IPR003400">
    <property type="entry name" value="ExbD"/>
</dbReference>
<proteinExistence type="inferred from homology"/>
<keyword evidence="8 12" id="KW-0812">Transmembrane</keyword>
<evidence type="ECO:0000256" key="1">
    <source>
        <dbReference type="ARBA" id="ARBA00003540"/>
    </source>
</evidence>
<dbReference type="EMBL" id="LUUJ01000051">
    <property type="protein sequence ID" value="OAI19214.1"/>
    <property type="molecule type" value="Genomic_DNA"/>
</dbReference>
<dbReference type="Pfam" id="PF02472">
    <property type="entry name" value="ExbD"/>
    <property type="match status" value="1"/>
</dbReference>
<evidence type="ECO:0000256" key="9">
    <source>
        <dbReference type="ARBA" id="ARBA00022927"/>
    </source>
</evidence>
<keyword evidence="11 13" id="KW-0472">Membrane</keyword>
<name>A0A177NNS0_9GAMM</name>
<dbReference type="PANTHER" id="PTHR30558:SF12">
    <property type="entry name" value="BIOPOLYMER TRANSPORT PROTEIN EXBD"/>
    <property type="match status" value="1"/>
</dbReference>
<protein>
    <submittedName>
        <fullName evidence="14">Biopolymer transporter ExbD</fullName>
    </submittedName>
</protein>
<evidence type="ECO:0000256" key="11">
    <source>
        <dbReference type="ARBA" id="ARBA00023136"/>
    </source>
</evidence>
<dbReference type="RefSeq" id="WP_064039665.1">
    <property type="nucleotide sequence ID" value="NZ_LUUJ01000051.1"/>
</dbReference>
<keyword evidence="7" id="KW-0997">Cell inner membrane</keyword>
<keyword evidence="10 13" id="KW-1133">Transmembrane helix</keyword>
<gene>
    <name evidence="14" type="ORF">A1507_08020</name>
</gene>
<feature type="transmembrane region" description="Helical" evidence="13">
    <location>
        <begin position="20"/>
        <end position="40"/>
    </location>
</feature>
<dbReference type="PANTHER" id="PTHR30558">
    <property type="entry name" value="EXBD MEMBRANE COMPONENT OF PMF-DRIVEN MACROMOLECULE IMPORT SYSTEM"/>
    <property type="match status" value="1"/>
</dbReference>
<evidence type="ECO:0000256" key="2">
    <source>
        <dbReference type="ARBA" id="ARBA00004249"/>
    </source>
</evidence>
<dbReference type="GO" id="GO:0005886">
    <property type="term" value="C:plasma membrane"/>
    <property type="evidence" value="ECO:0007669"/>
    <property type="project" value="UniProtKB-SubCell"/>
</dbReference>
<dbReference type="OrthoDB" id="9798629at2"/>
<organism evidence="14 15">
    <name type="scientific">Methylomonas koyamae</name>
    <dbReference type="NCBI Taxonomy" id="702114"/>
    <lineage>
        <taxon>Bacteria</taxon>
        <taxon>Pseudomonadati</taxon>
        <taxon>Pseudomonadota</taxon>
        <taxon>Gammaproteobacteria</taxon>
        <taxon>Methylococcales</taxon>
        <taxon>Methylococcaceae</taxon>
        <taxon>Methylomonas</taxon>
    </lineage>
</organism>
<comment type="subunit">
    <text evidence="4">The accessory proteins ExbB and ExbD seem to form a complex with TonB.</text>
</comment>
<keyword evidence="5 12" id="KW-0813">Transport</keyword>
<comment type="function">
    <text evidence="1">Involved in the TonB-dependent energy-dependent transport of various receptor-bound substrates.</text>
</comment>
<keyword evidence="6" id="KW-1003">Cell membrane</keyword>
<evidence type="ECO:0000256" key="4">
    <source>
        <dbReference type="ARBA" id="ARBA00011471"/>
    </source>
</evidence>
<evidence type="ECO:0000313" key="14">
    <source>
        <dbReference type="EMBL" id="OAI19214.1"/>
    </source>
</evidence>
<evidence type="ECO:0000256" key="13">
    <source>
        <dbReference type="SAM" id="Phobius"/>
    </source>
</evidence>
<reference evidence="14 15" key="1">
    <citation type="submission" date="2016-03" db="EMBL/GenBank/DDBJ databases">
        <authorList>
            <person name="Ploux O."/>
        </authorList>
    </citation>
    <scope>NUCLEOTIDE SEQUENCE [LARGE SCALE GENOMIC DNA]</scope>
    <source>
        <strain evidence="14 15">R-45378</strain>
    </source>
</reference>
<evidence type="ECO:0000256" key="6">
    <source>
        <dbReference type="ARBA" id="ARBA00022475"/>
    </source>
</evidence>
<evidence type="ECO:0000256" key="8">
    <source>
        <dbReference type="ARBA" id="ARBA00022692"/>
    </source>
</evidence>
<dbReference type="Proteomes" id="UP000077857">
    <property type="component" value="Unassembled WGS sequence"/>
</dbReference>
<dbReference type="AlphaFoldDB" id="A0A177NNS0"/>